<dbReference type="InterPro" id="IPR047650">
    <property type="entry name" value="Transpos_IS110"/>
</dbReference>
<dbReference type="EMBL" id="SAUX01000035">
    <property type="protein sequence ID" value="RWR26320.1"/>
    <property type="molecule type" value="Genomic_DNA"/>
</dbReference>
<evidence type="ECO:0008006" key="5">
    <source>
        <dbReference type="Google" id="ProtNLM"/>
    </source>
</evidence>
<protein>
    <recommendedName>
        <fullName evidence="5">IS110 family transposase</fullName>
    </recommendedName>
</protein>
<dbReference type="Proteomes" id="UP000284476">
    <property type="component" value="Unassembled WGS sequence"/>
</dbReference>
<accession>A0A443J7D7</accession>
<reference evidence="3 4" key="2">
    <citation type="submission" date="2019-01" db="EMBL/GenBank/DDBJ databases">
        <authorList>
            <person name="Li Y."/>
        </authorList>
    </citation>
    <scope>NUCLEOTIDE SEQUENCE [LARGE SCALE GENOMIC DNA]</scope>
    <source>
        <strain evidence="2 4">D19-10-3-21</strain>
        <strain evidence="1 3">SK2B-1</strain>
    </source>
</reference>
<gene>
    <name evidence="1" type="ORF">D2T30_21990</name>
    <name evidence="2" type="ORF">D2T31_20355</name>
</gene>
<dbReference type="Proteomes" id="UP000285295">
    <property type="component" value="Unassembled WGS sequence"/>
</dbReference>
<accession>A0A443K0J3</accession>
<dbReference type="OrthoDB" id="8261795at2"/>
<organism evidence="1 3">
    <name type="scientific">Paenirhodobacter populi</name>
    <dbReference type="NCBI Taxonomy" id="2306993"/>
    <lineage>
        <taxon>Bacteria</taxon>
        <taxon>Pseudomonadati</taxon>
        <taxon>Pseudomonadota</taxon>
        <taxon>Alphaproteobacteria</taxon>
        <taxon>Rhodobacterales</taxon>
        <taxon>Rhodobacter group</taxon>
        <taxon>Paenirhodobacter</taxon>
    </lineage>
</organism>
<evidence type="ECO:0000313" key="3">
    <source>
        <dbReference type="Proteomes" id="UP000284476"/>
    </source>
</evidence>
<comment type="caution">
    <text evidence="1">The sequence shown here is derived from an EMBL/GenBank/DDBJ whole genome shotgun (WGS) entry which is preliminary data.</text>
</comment>
<dbReference type="PANTHER" id="PTHR33055">
    <property type="entry name" value="TRANSPOSASE FOR INSERTION SEQUENCE ELEMENT IS1111A"/>
    <property type="match status" value="1"/>
</dbReference>
<dbReference type="PANTHER" id="PTHR33055:SF13">
    <property type="entry name" value="TRANSPOSASE"/>
    <property type="match status" value="1"/>
</dbReference>
<evidence type="ECO:0000313" key="1">
    <source>
        <dbReference type="EMBL" id="RWR16329.1"/>
    </source>
</evidence>
<evidence type="ECO:0000313" key="2">
    <source>
        <dbReference type="EMBL" id="RWR26320.1"/>
    </source>
</evidence>
<evidence type="ECO:0000313" key="4">
    <source>
        <dbReference type="Proteomes" id="UP000285295"/>
    </source>
</evidence>
<dbReference type="AlphaFoldDB" id="A0A443J7D7"/>
<reference evidence="3 4" key="1">
    <citation type="submission" date="2019-01" db="EMBL/GenBank/DDBJ databases">
        <title>Sinorhodobacter populi sp. nov. isolated from the symptomatic bark tissue of Populus euramericana canker.</title>
        <authorList>
            <person name="Xu G."/>
        </authorList>
    </citation>
    <scope>NUCLEOTIDE SEQUENCE [LARGE SCALE GENOMIC DNA]</scope>
    <source>
        <strain evidence="2 4">D19-10-3-21</strain>
        <strain evidence="1 3">SK2B-1</strain>
    </source>
</reference>
<proteinExistence type="predicted"/>
<dbReference type="EMBL" id="SAUZ01000046">
    <property type="protein sequence ID" value="RWR16329.1"/>
    <property type="molecule type" value="Genomic_DNA"/>
</dbReference>
<sequence>MWGGRGTIRRTLYLAAVTASRFDPRFRAFKAHLLAAGKARKLGIVACARKLLTVLNAMMRTGTTYRDATA</sequence>
<name>A0A443J7D7_9RHOB</name>